<dbReference type="InterPro" id="IPR000980">
    <property type="entry name" value="SH2"/>
</dbReference>
<dbReference type="InterPro" id="IPR011993">
    <property type="entry name" value="PH-like_dom_sf"/>
</dbReference>
<feature type="compositionally biased region" description="Basic residues" evidence="6">
    <location>
        <begin position="221"/>
        <end position="239"/>
    </location>
</feature>
<evidence type="ECO:0000256" key="5">
    <source>
        <dbReference type="PROSITE-ProRule" id="PRU00191"/>
    </source>
</evidence>
<dbReference type="InterPro" id="IPR006020">
    <property type="entry name" value="PTB/PI_dom"/>
</dbReference>
<dbReference type="SMART" id="SM00462">
    <property type="entry name" value="PTB"/>
    <property type="match status" value="1"/>
</dbReference>
<dbReference type="CDD" id="cd09927">
    <property type="entry name" value="SH2_Tensin_like"/>
    <property type="match status" value="1"/>
</dbReference>
<dbReference type="PROSITE" id="PS50001">
    <property type="entry name" value="SH2"/>
    <property type="match status" value="1"/>
</dbReference>
<reference evidence="8" key="1">
    <citation type="submission" date="2020-05" db="UniProtKB">
        <authorList>
            <consortium name="EnsemblMetazoa"/>
        </authorList>
    </citation>
    <scope>IDENTIFICATION</scope>
    <source>
        <strain evidence="8">MAF</strain>
    </source>
</reference>
<feature type="compositionally biased region" description="Polar residues" evidence="6">
    <location>
        <begin position="391"/>
        <end position="405"/>
    </location>
</feature>
<dbReference type="SUPFAM" id="SSF55550">
    <property type="entry name" value="SH2 domain"/>
    <property type="match status" value="1"/>
</dbReference>
<dbReference type="CDD" id="cd01213">
    <property type="entry name" value="PTB_tensin"/>
    <property type="match status" value="1"/>
</dbReference>
<feature type="region of interest" description="Disordered" evidence="6">
    <location>
        <begin position="157"/>
        <end position="205"/>
    </location>
</feature>
<evidence type="ECO:0000256" key="6">
    <source>
        <dbReference type="SAM" id="MobiDB-lite"/>
    </source>
</evidence>
<evidence type="ECO:0000256" key="4">
    <source>
        <dbReference type="ARBA" id="ARBA00022999"/>
    </source>
</evidence>
<comment type="similarity">
    <text evidence="1">Belongs to the PTEN phosphatase protein family.</text>
</comment>
<dbReference type="PANTHER" id="PTHR45734:SF10">
    <property type="entry name" value="BLISTERY, ISOFORM A"/>
    <property type="match status" value="1"/>
</dbReference>
<dbReference type="Pfam" id="PF08416">
    <property type="entry name" value="PTB"/>
    <property type="match status" value="1"/>
</dbReference>
<dbReference type="InterPro" id="IPR013625">
    <property type="entry name" value="PTB"/>
</dbReference>
<feature type="region of interest" description="Disordered" evidence="6">
    <location>
        <begin position="219"/>
        <end position="292"/>
    </location>
</feature>
<dbReference type="EnsemblMetazoa" id="AMEM018234-RA">
    <property type="protein sequence ID" value="AMEM018234-PA"/>
    <property type="gene ID" value="AMEM018234"/>
</dbReference>
<dbReference type="Gene3D" id="3.30.505.10">
    <property type="entry name" value="SH2 domain"/>
    <property type="match status" value="1"/>
</dbReference>
<dbReference type="SMART" id="SM00252">
    <property type="entry name" value="SH2"/>
    <property type="match status" value="1"/>
</dbReference>
<sequence length="786" mass="86374">MGTPVRFVTPIAVYGCLFRERISGQSWLQLQQQKLRARREQQRREHSNSFSYNYGSPAFPTVGENAYSTTHRRSQTLSPVRNERNYHTLTTTRTHSMERPFVAVQRAHDNAKLQTIGESEQIIFSNIHSLNNLANCEKLNNLLNEITNSAAAVASVASPEPMPLQGTATGGPDACNTSPNTTTSSVTTTSSSSSASSMSTSNHSAGHINQTHHLIDTPYHEHHHHHPPTPNAHRRHQNGCHRNGEQEPMELSSSPEGSVDEKPPPPPPSSTNGERLRNGHSSSSTSSDSAIGGHGQLALDKLLASLALESDVTEEHLAKIEGRAAANGVLCYAEQRRPTFHPSAELSDVLANLAEYDLSETQQRNGNHLLYHYQQQQQQHQNNASSSSSSGDTTTTNEESFSSYRSETEPDNSPMGGSPRPETPAFPVTPRTPYGLSNGTSSPALPPKSPTSQRKDLFSGNQQRTQELVNQNETLSCYTSRRNSTTSNANSEPQEVAPQFVKFARDSSKYWYKPNISREEAIALLRNAAPGTFIVRDSTTFANAYGLVVKVNHPPPGVQYTGPNSEELVRHFLVEPTIRGVRLKGCANEPVFTSLSALVYQHSITPLALPCRLIIPDMDLQQMEHQTPAQQQLLQQGAACNVLYLFTCDTESLTGPQAIRKAVSSLLALRPLPKPTQVHFKASLQGITLTDNTRQLFFRRHYPSNNVSFCALDPDDRRWSIQSTTGDIPASKRMFAFVAKRSPSSADNQCHVFCELEPTQPAAAIIQFANKVLSGTSQQPAVTRAI</sequence>
<dbReference type="InterPro" id="IPR033929">
    <property type="entry name" value="Tensin_PTB"/>
</dbReference>
<dbReference type="Gene3D" id="2.30.29.30">
    <property type="entry name" value="Pleckstrin-homology domain (PH domain)/Phosphotyrosine-binding domain (PTB)"/>
    <property type="match status" value="1"/>
</dbReference>
<feature type="region of interest" description="Disordered" evidence="6">
    <location>
        <begin position="375"/>
        <end position="495"/>
    </location>
</feature>
<keyword evidence="2" id="KW-0378">Hydrolase</keyword>
<keyword evidence="9" id="KW-1185">Reference proteome</keyword>
<proteinExistence type="inferred from homology"/>
<evidence type="ECO:0000256" key="2">
    <source>
        <dbReference type="ARBA" id="ARBA00022801"/>
    </source>
</evidence>
<dbReference type="GO" id="GO:0004721">
    <property type="term" value="F:phosphoprotein phosphatase activity"/>
    <property type="evidence" value="ECO:0007669"/>
    <property type="project" value="UniProtKB-KW"/>
</dbReference>
<feature type="compositionally biased region" description="Low complexity" evidence="6">
    <location>
        <begin position="375"/>
        <end position="390"/>
    </location>
</feature>
<feature type="domain" description="SH2" evidence="7">
    <location>
        <begin position="511"/>
        <end position="617"/>
    </location>
</feature>
<dbReference type="InterPro" id="IPR036860">
    <property type="entry name" value="SH2_dom_sf"/>
</dbReference>
<evidence type="ECO:0000259" key="7">
    <source>
        <dbReference type="PROSITE" id="PS50001"/>
    </source>
</evidence>
<evidence type="ECO:0000313" key="8">
    <source>
        <dbReference type="EnsemblMetazoa" id="AMEM018234-PA"/>
    </source>
</evidence>
<evidence type="ECO:0000256" key="1">
    <source>
        <dbReference type="ARBA" id="ARBA00007881"/>
    </source>
</evidence>
<dbReference type="GO" id="GO:0005925">
    <property type="term" value="C:focal adhesion"/>
    <property type="evidence" value="ECO:0007669"/>
    <property type="project" value="TreeGrafter"/>
</dbReference>
<feature type="compositionally biased region" description="Polar residues" evidence="6">
    <location>
        <begin position="459"/>
        <end position="478"/>
    </location>
</feature>
<accession>A0A182VP24</accession>
<organism evidence="8 9">
    <name type="scientific">Anopheles merus</name>
    <name type="common">Mosquito</name>
    <dbReference type="NCBI Taxonomy" id="30066"/>
    <lineage>
        <taxon>Eukaryota</taxon>
        <taxon>Metazoa</taxon>
        <taxon>Ecdysozoa</taxon>
        <taxon>Arthropoda</taxon>
        <taxon>Hexapoda</taxon>
        <taxon>Insecta</taxon>
        <taxon>Pterygota</taxon>
        <taxon>Neoptera</taxon>
        <taxon>Endopterygota</taxon>
        <taxon>Diptera</taxon>
        <taxon>Nematocera</taxon>
        <taxon>Culicoidea</taxon>
        <taxon>Culicidae</taxon>
        <taxon>Anophelinae</taxon>
        <taxon>Anopheles</taxon>
    </lineage>
</organism>
<keyword evidence="4 5" id="KW-0727">SH2 domain</keyword>
<name>A0A182VP24_ANOME</name>
<dbReference type="InterPro" id="IPR051484">
    <property type="entry name" value="Tensin_PTEN_phosphatase"/>
</dbReference>
<feature type="compositionally biased region" description="Low complexity" evidence="6">
    <location>
        <begin position="479"/>
        <end position="491"/>
    </location>
</feature>
<dbReference type="PANTHER" id="PTHR45734">
    <property type="entry name" value="TENSIN"/>
    <property type="match status" value="1"/>
</dbReference>
<feature type="compositionally biased region" description="Low complexity" evidence="6">
    <location>
        <begin position="176"/>
        <end position="204"/>
    </location>
</feature>
<dbReference type="Proteomes" id="UP000075903">
    <property type="component" value="Unassembled WGS sequence"/>
</dbReference>
<dbReference type="VEuPathDB" id="VectorBase:AMEM018234"/>
<evidence type="ECO:0000313" key="9">
    <source>
        <dbReference type="Proteomes" id="UP000075903"/>
    </source>
</evidence>
<dbReference type="Pfam" id="PF00017">
    <property type="entry name" value="SH2"/>
    <property type="match status" value="1"/>
</dbReference>
<dbReference type="VEuPathDB" id="VectorBase:AMEM21_001126"/>
<evidence type="ECO:0000256" key="3">
    <source>
        <dbReference type="ARBA" id="ARBA00022912"/>
    </source>
</evidence>
<dbReference type="SUPFAM" id="SSF50729">
    <property type="entry name" value="PH domain-like"/>
    <property type="match status" value="1"/>
</dbReference>
<dbReference type="InterPro" id="IPR035012">
    <property type="entry name" value="Tensin-like_SH2"/>
</dbReference>
<protein>
    <submittedName>
        <fullName evidence="8">SH2 domain-containing protein</fullName>
    </submittedName>
</protein>
<dbReference type="STRING" id="30066.A0A182VP24"/>
<dbReference type="AlphaFoldDB" id="A0A182VP24"/>
<keyword evidence="3" id="KW-0904">Protein phosphatase</keyword>